<keyword evidence="4" id="KW-1185">Reference proteome</keyword>
<reference evidence="3 4" key="1">
    <citation type="submission" date="2023-05" db="EMBL/GenBank/DDBJ databases">
        <title>Sequencing and Assembly of Streptomyces sp. NP73.</title>
        <authorList>
            <person name="Konwar A.N."/>
            <person name="Saikia K."/>
            <person name="Thakur D."/>
        </authorList>
    </citation>
    <scope>NUCLEOTIDE SEQUENCE [LARGE SCALE GENOMIC DNA]</scope>
    <source>
        <strain evidence="3 4">NP73</strain>
    </source>
</reference>
<dbReference type="InterPro" id="IPR050267">
    <property type="entry name" value="Anti-sigma-factor_SerPK"/>
</dbReference>
<evidence type="ECO:0000256" key="1">
    <source>
        <dbReference type="ARBA" id="ARBA00022527"/>
    </source>
</evidence>
<keyword evidence="1" id="KW-0808">Transferase</keyword>
<accession>A0ABT7H0I3</accession>
<protein>
    <submittedName>
        <fullName evidence="3">ATP-binding protein</fullName>
    </submittedName>
</protein>
<evidence type="ECO:0000259" key="2">
    <source>
        <dbReference type="Pfam" id="PF13581"/>
    </source>
</evidence>
<gene>
    <name evidence="3" type="ORF">QEZ40_004813</name>
</gene>
<name>A0ABT7H0I3_9ACTN</name>
<dbReference type="InterPro" id="IPR003594">
    <property type="entry name" value="HATPase_dom"/>
</dbReference>
<dbReference type="PANTHER" id="PTHR35526:SF3">
    <property type="entry name" value="ANTI-SIGMA-F FACTOR RSBW"/>
    <property type="match status" value="1"/>
</dbReference>
<dbReference type="CDD" id="cd16936">
    <property type="entry name" value="HATPase_RsbW-like"/>
    <property type="match status" value="1"/>
</dbReference>
<dbReference type="Gene3D" id="3.30.565.10">
    <property type="entry name" value="Histidine kinase-like ATPase, C-terminal domain"/>
    <property type="match status" value="1"/>
</dbReference>
<keyword evidence="3" id="KW-0547">Nucleotide-binding</keyword>
<dbReference type="InterPro" id="IPR036890">
    <property type="entry name" value="HATPase_C_sf"/>
</dbReference>
<evidence type="ECO:0000313" key="3">
    <source>
        <dbReference type="EMBL" id="MDK9499392.1"/>
    </source>
</evidence>
<comment type="caution">
    <text evidence="3">The sequence shown here is derived from an EMBL/GenBank/DDBJ whole genome shotgun (WGS) entry which is preliminary data.</text>
</comment>
<dbReference type="PANTHER" id="PTHR35526">
    <property type="entry name" value="ANTI-SIGMA-F FACTOR RSBW-RELATED"/>
    <property type="match status" value="1"/>
</dbReference>
<sequence length="145" mass="15106">MGDVTTQIWCSAHQFGVQLPATPRGARQARQLAVEKLRAWGLSTDGPALIVAELAANAVTHGRVAGRDFPVVLSLGGGALRIEVVDTCRDRIPILREPDACAEGGRGLAVVAALADRWGVEQGPPPRKAVWAEVDLPTAGSPAGS</sequence>
<dbReference type="SUPFAM" id="SSF55874">
    <property type="entry name" value="ATPase domain of HSP90 chaperone/DNA topoisomerase II/histidine kinase"/>
    <property type="match status" value="1"/>
</dbReference>
<keyword evidence="3" id="KW-0067">ATP-binding</keyword>
<dbReference type="Proteomes" id="UP001223390">
    <property type="component" value="Unassembled WGS sequence"/>
</dbReference>
<feature type="domain" description="Histidine kinase/HSP90-like ATPase" evidence="2">
    <location>
        <begin position="19"/>
        <end position="123"/>
    </location>
</feature>
<dbReference type="GO" id="GO:0005524">
    <property type="term" value="F:ATP binding"/>
    <property type="evidence" value="ECO:0007669"/>
    <property type="project" value="UniProtKB-KW"/>
</dbReference>
<keyword evidence="1" id="KW-0723">Serine/threonine-protein kinase</keyword>
<dbReference type="Pfam" id="PF13581">
    <property type="entry name" value="HATPase_c_2"/>
    <property type="match status" value="1"/>
</dbReference>
<proteinExistence type="predicted"/>
<organism evidence="3 4">
    <name type="scientific">Streptomyces katrae</name>
    <dbReference type="NCBI Taxonomy" id="68223"/>
    <lineage>
        <taxon>Bacteria</taxon>
        <taxon>Bacillati</taxon>
        <taxon>Actinomycetota</taxon>
        <taxon>Actinomycetes</taxon>
        <taxon>Kitasatosporales</taxon>
        <taxon>Streptomycetaceae</taxon>
        <taxon>Streptomyces</taxon>
    </lineage>
</organism>
<dbReference type="EMBL" id="JASITI010000043">
    <property type="protein sequence ID" value="MDK9499392.1"/>
    <property type="molecule type" value="Genomic_DNA"/>
</dbReference>
<keyword evidence="1" id="KW-0418">Kinase</keyword>
<evidence type="ECO:0000313" key="4">
    <source>
        <dbReference type="Proteomes" id="UP001223390"/>
    </source>
</evidence>